<evidence type="ECO:0000256" key="3">
    <source>
        <dbReference type="SAM" id="MobiDB-lite"/>
    </source>
</evidence>
<dbReference type="InterPro" id="IPR031107">
    <property type="entry name" value="Small_HSP"/>
</dbReference>
<evidence type="ECO:0000256" key="2">
    <source>
        <dbReference type="RuleBase" id="RU003616"/>
    </source>
</evidence>
<protein>
    <submittedName>
        <fullName evidence="5">Heat shock protein Hsp20</fullName>
    </submittedName>
</protein>
<dbReference type="STRING" id="573413.Spirs_0485"/>
<dbReference type="eggNOG" id="COG0071">
    <property type="taxonomic scope" value="Bacteria"/>
</dbReference>
<dbReference type="AlphaFoldDB" id="E1RBA2"/>
<dbReference type="Proteomes" id="UP000002318">
    <property type="component" value="Chromosome"/>
</dbReference>
<name>E1RBA2_SEDSS</name>
<organism evidence="5 6">
    <name type="scientific">Sediminispirochaeta smaragdinae (strain DSM 11293 / JCM 15392 / SEBR 4228)</name>
    <name type="common">Spirochaeta smaragdinae</name>
    <dbReference type="NCBI Taxonomy" id="573413"/>
    <lineage>
        <taxon>Bacteria</taxon>
        <taxon>Pseudomonadati</taxon>
        <taxon>Spirochaetota</taxon>
        <taxon>Spirochaetia</taxon>
        <taxon>Spirochaetales</taxon>
        <taxon>Spirochaetaceae</taxon>
        <taxon>Sediminispirochaeta</taxon>
    </lineage>
</organism>
<sequence length="144" mass="16775">MRYMINYKPAFDFDTMLNSIFTPNDRWLQNGPAVNIIEEPDQYRLEAELPGLSENEVEVKIDDRVLTIGSQRSEEDETNREKEENKAPNYLIRERRERSFSRSFVLPKDVDSEKISGSFNNGILTIILEKLPEVKPRKIKVQAA</sequence>
<dbReference type="CDD" id="cd06464">
    <property type="entry name" value="ACD_sHsps-like"/>
    <property type="match status" value="1"/>
</dbReference>
<gene>
    <name evidence="5" type="ordered locus">Spirs_0485</name>
</gene>
<evidence type="ECO:0000313" key="5">
    <source>
        <dbReference type="EMBL" id="ADK79632.1"/>
    </source>
</evidence>
<dbReference type="Pfam" id="PF00011">
    <property type="entry name" value="HSP20"/>
    <property type="match status" value="1"/>
</dbReference>
<comment type="similarity">
    <text evidence="1 2">Belongs to the small heat shock protein (HSP20) family.</text>
</comment>
<dbReference type="OrthoDB" id="327485at2"/>
<dbReference type="Gene3D" id="2.60.40.790">
    <property type="match status" value="1"/>
</dbReference>
<dbReference type="RefSeq" id="WP_013253096.1">
    <property type="nucleotide sequence ID" value="NC_014364.1"/>
</dbReference>
<dbReference type="PROSITE" id="PS01031">
    <property type="entry name" value="SHSP"/>
    <property type="match status" value="1"/>
</dbReference>
<reference evidence="5 6" key="1">
    <citation type="journal article" date="2010" name="Stand. Genomic Sci.">
        <title>Complete genome sequence of Spirochaeta smaragdinae type strain (SEBR 4228).</title>
        <authorList>
            <person name="Mavromatis K."/>
            <person name="Yasawong M."/>
            <person name="Chertkov O."/>
            <person name="Lapidus A."/>
            <person name="Lucas S."/>
            <person name="Nolan M."/>
            <person name="Del Rio T.G."/>
            <person name="Tice H."/>
            <person name="Cheng J.F."/>
            <person name="Pitluck S."/>
            <person name="Liolios K."/>
            <person name="Ivanova N."/>
            <person name="Tapia R."/>
            <person name="Han C."/>
            <person name="Bruce D."/>
            <person name="Goodwin L."/>
            <person name="Pati A."/>
            <person name="Chen A."/>
            <person name="Palaniappan K."/>
            <person name="Land M."/>
            <person name="Hauser L."/>
            <person name="Chang Y.J."/>
            <person name="Jeffries C.D."/>
            <person name="Detter J.C."/>
            <person name="Rohde M."/>
            <person name="Brambilla E."/>
            <person name="Spring S."/>
            <person name="Goker M."/>
            <person name="Sikorski J."/>
            <person name="Woyke T."/>
            <person name="Bristow J."/>
            <person name="Eisen J.A."/>
            <person name="Markowitz V."/>
            <person name="Hugenholtz P."/>
            <person name="Klenk H.P."/>
            <person name="Kyrpides N.C."/>
        </authorList>
    </citation>
    <scope>NUCLEOTIDE SEQUENCE [LARGE SCALE GENOMIC DNA]</scope>
    <source>
        <strain evidence="6">DSM 11293 / JCM 15392 / SEBR 4228</strain>
    </source>
</reference>
<keyword evidence="5" id="KW-0346">Stress response</keyword>
<dbReference type="SUPFAM" id="SSF49764">
    <property type="entry name" value="HSP20-like chaperones"/>
    <property type="match status" value="1"/>
</dbReference>
<evidence type="ECO:0000313" key="6">
    <source>
        <dbReference type="Proteomes" id="UP000002318"/>
    </source>
</evidence>
<dbReference type="InterPro" id="IPR002068">
    <property type="entry name" value="A-crystallin/Hsp20_dom"/>
</dbReference>
<feature type="domain" description="SHSP" evidence="4">
    <location>
        <begin position="25"/>
        <end position="144"/>
    </location>
</feature>
<accession>E1RBA2</accession>
<keyword evidence="6" id="KW-1185">Reference proteome</keyword>
<evidence type="ECO:0000259" key="4">
    <source>
        <dbReference type="PROSITE" id="PS01031"/>
    </source>
</evidence>
<dbReference type="KEGG" id="ssm:Spirs_0485"/>
<feature type="region of interest" description="Disordered" evidence="3">
    <location>
        <begin position="69"/>
        <end position="89"/>
    </location>
</feature>
<dbReference type="PANTHER" id="PTHR11527">
    <property type="entry name" value="HEAT-SHOCK PROTEIN 20 FAMILY MEMBER"/>
    <property type="match status" value="1"/>
</dbReference>
<evidence type="ECO:0000256" key="1">
    <source>
        <dbReference type="PROSITE-ProRule" id="PRU00285"/>
    </source>
</evidence>
<feature type="compositionally biased region" description="Basic and acidic residues" evidence="3">
    <location>
        <begin position="79"/>
        <end position="89"/>
    </location>
</feature>
<dbReference type="InterPro" id="IPR008978">
    <property type="entry name" value="HSP20-like_chaperone"/>
</dbReference>
<dbReference type="EMBL" id="CP002116">
    <property type="protein sequence ID" value="ADK79632.1"/>
    <property type="molecule type" value="Genomic_DNA"/>
</dbReference>
<proteinExistence type="inferred from homology"/>
<dbReference type="HOGENOM" id="CLU_046737_8_4_12"/>